<keyword evidence="1" id="KW-0175">Coiled coil</keyword>
<reference evidence="2 3" key="1">
    <citation type="submission" date="2020-02" db="EMBL/GenBank/DDBJ databases">
        <title>Draft genome sequence of Lactococcus sp. Hs20B0-1.</title>
        <authorList>
            <person name="Noda S."/>
            <person name="Yuki M."/>
            <person name="Ohkuma M."/>
        </authorList>
    </citation>
    <scope>NUCLEOTIDE SEQUENCE [LARGE SCALE GENOMIC DNA]</scope>
    <source>
        <strain evidence="2 3">Hs20B0-1</strain>
    </source>
</reference>
<dbReference type="EMBL" id="BLLH01000001">
    <property type="protein sequence ID" value="GFH39822.1"/>
    <property type="molecule type" value="Genomic_DNA"/>
</dbReference>
<dbReference type="RefSeq" id="WP_172354761.1">
    <property type="nucleotide sequence ID" value="NZ_BLLH01000001.1"/>
</dbReference>
<feature type="coiled-coil region" evidence="1">
    <location>
        <begin position="13"/>
        <end position="43"/>
    </location>
</feature>
<evidence type="ECO:0000313" key="2">
    <source>
        <dbReference type="EMBL" id="GFH39822.1"/>
    </source>
</evidence>
<gene>
    <name evidence="2" type="ORF">Hs20B_02200</name>
</gene>
<name>A0A6A0B3U1_9LACT</name>
<keyword evidence="3" id="KW-1185">Reference proteome</keyword>
<sequence length="46" mass="5336">MDEVNLKVNIKNLDGLKKLLTRVEELSEQLKNAVDELEKIELEVEI</sequence>
<evidence type="ECO:0000256" key="1">
    <source>
        <dbReference type="SAM" id="Coils"/>
    </source>
</evidence>
<comment type="caution">
    <text evidence="2">The sequence shown here is derived from an EMBL/GenBank/DDBJ whole genome shotgun (WGS) entry which is preliminary data.</text>
</comment>
<dbReference type="AlphaFoldDB" id="A0A6A0B3U1"/>
<evidence type="ECO:0000313" key="3">
    <source>
        <dbReference type="Proteomes" id="UP000475928"/>
    </source>
</evidence>
<accession>A0A6A0B3U1</accession>
<organism evidence="2 3">
    <name type="scientific">Pseudolactococcus insecticola</name>
    <dbReference type="NCBI Taxonomy" id="2709158"/>
    <lineage>
        <taxon>Bacteria</taxon>
        <taxon>Bacillati</taxon>
        <taxon>Bacillota</taxon>
        <taxon>Bacilli</taxon>
        <taxon>Lactobacillales</taxon>
        <taxon>Streptococcaceae</taxon>
        <taxon>Pseudolactococcus</taxon>
    </lineage>
</organism>
<protein>
    <submittedName>
        <fullName evidence="2">Uncharacterized protein</fullName>
    </submittedName>
</protein>
<dbReference type="Proteomes" id="UP000475928">
    <property type="component" value="Unassembled WGS sequence"/>
</dbReference>
<proteinExistence type="predicted"/>